<feature type="region of interest" description="Disordered" evidence="1">
    <location>
        <begin position="180"/>
        <end position="211"/>
    </location>
</feature>
<organism evidence="3 4">
    <name type="scientific">Nicrophorus vespilloides</name>
    <name type="common">Boreal carrion beetle</name>
    <dbReference type="NCBI Taxonomy" id="110193"/>
    <lineage>
        <taxon>Eukaryota</taxon>
        <taxon>Metazoa</taxon>
        <taxon>Ecdysozoa</taxon>
        <taxon>Arthropoda</taxon>
        <taxon>Hexapoda</taxon>
        <taxon>Insecta</taxon>
        <taxon>Pterygota</taxon>
        <taxon>Neoptera</taxon>
        <taxon>Endopterygota</taxon>
        <taxon>Coleoptera</taxon>
        <taxon>Polyphaga</taxon>
        <taxon>Staphyliniformia</taxon>
        <taxon>Silphidae</taxon>
        <taxon>Nicrophorinae</taxon>
        <taxon>Nicrophorus</taxon>
    </lineage>
</organism>
<reference evidence="4" key="1">
    <citation type="submission" date="2025-08" db="UniProtKB">
        <authorList>
            <consortium name="RefSeq"/>
        </authorList>
    </citation>
    <scope>IDENTIFICATION</scope>
    <source>
        <tissue evidence="4">Whole Larva</tissue>
    </source>
</reference>
<evidence type="ECO:0000256" key="1">
    <source>
        <dbReference type="SAM" id="MobiDB-lite"/>
    </source>
</evidence>
<evidence type="ECO:0000256" key="2">
    <source>
        <dbReference type="SAM" id="Phobius"/>
    </source>
</evidence>
<keyword evidence="2" id="KW-1133">Transmembrane helix</keyword>
<sequence length="389" mass="44819">MPPTWRDELSKNTRLLLSKLYFTLFFLQFLCIVKNLICIVGMAEESKESVGENIDEESECSFMNDLQSTDVDFASARKKNNYDHVESKVKLYRKNIQRQHLLNKRNNVEETFMNNLNITQPESSSNSVIDDLQMQLETLNKNYSKVLNDNVAKDMKIEYFRLELSRMEAQLKMYASELPDESMHSDVSQTSHHCSSDYTDSSGTDSEVHSVDDSDQILITKRSKLNSFRKASHRAIRKIFSCKDNSSQTNVGKFKMNRIDSKLIARSVHTPRTQVIRKVSMNNSQNDGIPNIIIKTPLKKRNLFKPSEFSDAELPDNGTSRKPIVRFSSPKVRNVSFNTPTECRMQIPRRPYDPNILLEIDDDVQKASVLLTNIGTRLQLMRTQKSVED</sequence>
<evidence type="ECO:0000313" key="3">
    <source>
        <dbReference type="Proteomes" id="UP000695000"/>
    </source>
</evidence>
<dbReference type="GeneID" id="108567105"/>
<feature type="transmembrane region" description="Helical" evidence="2">
    <location>
        <begin position="20"/>
        <end position="43"/>
    </location>
</feature>
<keyword evidence="2" id="KW-0812">Transmembrane</keyword>
<feature type="compositionally biased region" description="Low complexity" evidence="1">
    <location>
        <begin position="196"/>
        <end position="205"/>
    </location>
</feature>
<dbReference type="Proteomes" id="UP000695000">
    <property type="component" value="Unplaced"/>
</dbReference>
<protein>
    <submittedName>
        <fullName evidence="4">Uncharacterized protein LOC108567105</fullName>
    </submittedName>
</protein>
<accession>A0ABM1N7Q9</accession>
<keyword evidence="3" id="KW-1185">Reference proteome</keyword>
<dbReference type="RefSeq" id="XP_017782859.1">
    <property type="nucleotide sequence ID" value="XM_017927370.1"/>
</dbReference>
<keyword evidence="2" id="KW-0472">Membrane</keyword>
<name>A0ABM1N7Q9_NICVS</name>
<proteinExistence type="predicted"/>
<evidence type="ECO:0000313" key="4">
    <source>
        <dbReference type="RefSeq" id="XP_017782859.1"/>
    </source>
</evidence>
<gene>
    <name evidence="4" type="primary">LOC108567105</name>
</gene>